<protein>
    <recommendedName>
        <fullName evidence="4">KfrA N-terminal DNA-binding domain-containing protein</fullName>
    </recommendedName>
</protein>
<organism evidence="2 3">
    <name type="scientific">Stenotrophomonas maltophilia</name>
    <name type="common">Pseudomonas maltophilia</name>
    <name type="synonym">Xanthomonas maltophilia</name>
    <dbReference type="NCBI Taxonomy" id="40324"/>
    <lineage>
        <taxon>Bacteria</taxon>
        <taxon>Pseudomonadati</taxon>
        <taxon>Pseudomonadota</taxon>
        <taxon>Gammaproteobacteria</taxon>
        <taxon>Lysobacterales</taxon>
        <taxon>Lysobacteraceae</taxon>
        <taxon>Stenotrophomonas</taxon>
        <taxon>Stenotrophomonas maltophilia group</taxon>
    </lineage>
</organism>
<dbReference type="EMBL" id="CP067993">
    <property type="protein sequence ID" value="QQQ44121.1"/>
    <property type="molecule type" value="Genomic_DNA"/>
</dbReference>
<reference evidence="2 3" key="1">
    <citation type="submission" date="2021-01" db="EMBL/GenBank/DDBJ databases">
        <title>Genome Characterization of a novel Stenotrophomonas isolate with high keratinase activity.</title>
        <authorList>
            <person name="Cao Z.-J."/>
        </authorList>
    </citation>
    <scope>NUCLEOTIDE SEQUENCE [LARGE SCALE GENOMIC DNA]</scope>
    <source>
        <strain evidence="2 3">DHHJ</strain>
    </source>
</reference>
<evidence type="ECO:0000256" key="1">
    <source>
        <dbReference type="SAM" id="Coils"/>
    </source>
</evidence>
<gene>
    <name evidence="2" type="ORF">JJL50_08900</name>
</gene>
<dbReference type="Pfam" id="PF06892">
    <property type="entry name" value="Phage_CP76"/>
    <property type="match status" value="1"/>
</dbReference>
<dbReference type="Proteomes" id="UP000596095">
    <property type="component" value="Chromosome"/>
</dbReference>
<evidence type="ECO:0000313" key="2">
    <source>
        <dbReference type="EMBL" id="QQQ44121.1"/>
    </source>
</evidence>
<evidence type="ECO:0000313" key="3">
    <source>
        <dbReference type="Proteomes" id="UP000596095"/>
    </source>
</evidence>
<sequence length="176" mass="18962">MTCRTSSLNWLDNLYNSVRETPGGVEAAAAYLAQRRGKSMHPETLRAKLRGLEGESVTLQIAELLTEWMQEQAGGGERALGWLQSLVARFGMAADVVPPAPEGGWSDEIGAIQTKLLEITSRVGKLSGTAVEAIADSTITNAEAEQMIAEIRALRTMANRLERNVARAAAKGRGVR</sequence>
<evidence type="ECO:0008006" key="4">
    <source>
        <dbReference type="Google" id="ProtNLM"/>
    </source>
</evidence>
<accession>A0ABD7C818</accession>
<name>A0ABD7C818_STEMA</name>
<keyword evidence="1" id="KW-0175">Coiled coil</keyword>
<proteinExistence type="predicted"/>
<dbReference type="AlphaFoldDB" id="A0ABD7C818"/>
<dbReference type="RefSeq" id="WP_201118923.1">
    <property type="nucleotide sequence ID" value="NZ_CP067993.1"/>
</dbReference>
<dbReference type="InterPro" id="IPR009679">
    <property type="entry name" value="Phage_186_CII-like"/>
</dbReference>
<feature type="coiled-coil region" evidence="1">
    <location>
        <begin position="144"/>
        <end position="171"/>
    </location>
</feature>